<reference evidence="1 2" key="1">
    <citation type="journal article" date="2016" name="Nat. Commun.">
        <title>Thousands of microbial genomes shed light on interconnected biogeochemical processes in an aquifer system.</title>
        <authorList>
            <person name="Anantharaman K."/>
            <person name="Brown C.T."/>
            <person name="Hug L.A."/>
            <person name="Sharon I."/>
            <person name="Castelle C.J."/>
            <person name="Probst A.J."/>
            <person name="Thomas B.C."/>
            <person name="Singh A."/>
            <person name="Wilkins M.J."/>
            <person name="Karaoz U."/>
            <person name="Brodie E.L."/>
            <person name="Williams K.H."/>
            <person name="Hubbard S.S."/>
            <person name="Banfield J.F."/>
        </authorList>
    </citation>
    <scope>NUCLEOTIDE SEQUENCE [LARGE SCALE GENOMIC DNA]</scope>
</reference>
<dbReference type="Pfam" id="PF19927">
    <property type="entry name" value="DUF6390"/>
    <property type="match status" value="1"/>
</dbReference>
<name>A0A1F6AAK1_9BACT</name>
<dbReference type="Proteomes" id="UP000177092">
    <property type="component" value="Unassembled WGS sequence"/>
</dbReference>
<proteinExistence type="predicted"/>
<sequence>MDLTGLALCSRYSYPPNSLSLCGPDKKKDLNWYSIYQHADKGTLEILSQFSTLYPYLSLIAQENNIIDPFYQKVVEAYWIGNKFLHQIPTTSFVTHVSDTIRLKKKIKKPDLYRIFDKITEGALPHHSFHVLNIYKRTGYLDISHTLTTMDACLINWGKVETIKKNLLTIDAQPLVIKGNILQFGKNIRRTIRSQGENDILFSKLNIGDWISYHWGYFCQKLSRSQLKNLIYYNNLSVNFANKP</sequence>
<dbReference type="InterPro" id="IPR045660">
    <property type="entry name" value="DUF6390"/>
</dbReference>
<dbReference type="EMBL" id="MFJN01000016">
    <property type="protein sequence ID" value="OGG21780.1"/>
    <property type="molecule type" value="Genomic_DNA"/>
</dbReference>
<gene>
    <name evidence="1" type="ORF">A3D03_01380</name>
</gene>
<comment type="caution">
    <text evidence="1">The sequence shown here is derived from an EMBL/GenBank/DDBJ whole genome shotgun (WGS) entry which is preliminary data.</text>
</comment>
<dbReference type="AlphaFoldDB" id="A0A1F6AAK1"/>
<dbReference type="STRING" id="1798384.A3D03_01380"/>
<evidence type="ECO:0000313" key="1">
    <source>
        <dbReference type="EMBL" id="OGG21780.1"/>
    </source>
</evidence>
<accession>A0A1F6AAK1</accession>
<protein>
    <submittedName>
        <fullName evidence="1">Uncharacterized protein</fullName>
    </submittedName>
</protein>
<organism evidence="1 2">
    <name type="scientific">Candidatus Gottesmanbacteria bacterium RIFCSPHIGHO2_02_FULL_40_13</name>
    <dbReference type="NCBI Taxonomy" id="1798384"/>
    <lineage>
        <taxon>Bacteria</taxon>
        <taxon>Candidatus Gottesmaniibacteriota</taxon>
    </lineage>
</organism>
<evidence type="ECO:0000313" key="2">
    <source>
        <dbReference type="Proteomes" id="UP000177092"/>
    </source>
</evidence>